<dbReference type="PANTHER" id="PTHR23504:SF8">
    <property type="entry name" value="TRANSPORTER, PUTATIVE (AFU_ORTHOLOGUE AFUA_1G03730)-RELATED"/>
    <property type="match status" value="1"/>
</dbReference>
<accession>A0AAN6ZZ44</accession>
<dbReference type="GO" id="GO:0022857">
    <property type="term" value="F:transmembrane transporter activity"/>
    <property type="evidence" value="ECO:0007669"/>
    <property type="project" value="InterPro"/>
</dbReference>
<feature type="transmembrane region" description="Helical" evidence="7">
    <location>
        <begin position="108"/>
        <end position="126"/>
    </location>
</feature>
<name>A0AAN6ZZ44_9PEZI</name>
<protein>
    <recommendedName>
        <fullName evidence="8">Major facilitator superfamily (MFS) profile domain-containing protein</fullName>
    </recommendedName>
</protein>
<dbReference type="AlphaFoldDB" id="A0AAN6ZZ44"/>
<comment type="caution">
    <text evidence="9">The sequence shown here is derived from an EMBL/GenBank/DDBJ whole genome shotgun (WGS) entry which is preliminary data.</text>
</comment>
<dbReference type="Proteomes" id="UP001302745">
    <property type="component" value="Unassembled WGS sequence"/>
</dbReference>
<feature type="compositionally biased region" description="Acidic residues" evidence="6">
    <location>
        <begin position="530"/>
        <end position="550"/>
    </location>
</feature>
<keyword evidence="10" id="KW-1185">Reference proteome</keyword>
<dbReference type="InterPro" id="IPR036259">
    <property type="entry name" value="MFS_trans_sf"/>
</dbReference>
<evidence type="ECO:0000313" key="9">
    <source>
        <dbReference type="EMBL" id="KAK4155528.1"/>
    </source>
</evidence>
<evidence type="ECO:0000256" key="6">
    <source>
        <dbReference type="SAM" id="MobiDB-lite"/>
    </source>
</evidence>
<feature type="transmembrane region" description="Helical" evidence="7">
    <location>
        <begin position="345"/>
        <end position="369"/>
    </location>
</feature>
<keyword evidence="4 7" id="KW-1133">Transmembrane helix</keyword>
<reference evidence="9" key="2">
    <citation type="submission" date="2023-05" db="EMBL/GenBank/DDBJ databases">
        <authorList>
            <consortium name="Lawrence Berkeley National Laboratory"/>
            <person name="Steindorff A."/>
            <person name="Hensen N."/>
            <person name="Bonometti L."/>
            <person name="Westerberg I."/>
            <person name="Brannstrom I.O."/>
            <person name="Guillou S."/>
            <person name="Cros-Aarteil S."/>
            <person name="Calhoun S."/>
            <person name="Haridas S."/>
            <person name="Kuo A."/>
            <person name="Mondo S."/>
            <person name="Pangilinan J."/>
            <person name="Riley R."/>
            <person name="Labutti K."/>
            <person name="Andreopoulos B."/>
            <person name="Lipzen A."/>
            <person name="Chen C."/>
            <person name="Yanf M."/>
            <person name="Daum C."/>
            <person name="Ng V."/>
            <person name="Clum A."/>
            <person name="Ohm R."/>
            <person name="Martin F."/>
            <person name="Silar P."/>
            <person name="Natvig D."/>
            <person name="Lalanne C."/>
            <person name="Gautier V."/>
            <person name="Ament-Velasquez S.L."/>
            <person name="Kruys A."/>
            <person name="Hutchinson M.I."/>
            <person name="Powell A.J."/>
            <person name="Barry K."/>
            <person name="Miller A.N."/>
            <person name="Grigoriev I.V."/>
            <person name="Debuchy R."/>
            <person name="Gladieux P."/>
            <person name="Thoren M.H."/>
            <person name="Johannesson H."/>
        </authorList>
    </citation>
    <scope>NUCLEOTIDE SEQUENCE</scope>
    <source>
        <strain evidence="9">CBS 538.74</strain>
    </source>
</reference>
<dbReference type="Pfam" id="PF07690">
    <property type="entry name" value="MFS_1"/>
    <property type="match status" value="2"/>
</dbReference>
<dbReference type="PANTHER" id="PTHR23504">
    <property type="entry name" value="MAJOR FACILITATOR SUPERFAMILY DOMAIN-CONTAINING PROTEIN 10"/>
    <property type="match status" value="1"/>
</dbReference>
<organism evidence="9 10">
    <name type="scientific">Chaetomidium leptoderma</name>
    <dbReference type="NCBI Taxonomy" id="669021"/>
    <lineage>
        <taxon>Eukaryota</taxon>
        <taxon>Fungi</taxon>
        <taxon>Dikarya</taxon>
        <taxon>Ascomycota</taxon>
        <taxon>Pezizomycotina</taxon>
        <taxon>Sordariomycetes</taxon>
        <taxon>Sordariomycetidae</taxon>
        <taxon>Sordariales</taxon>
        <taxon>Chaetomiaceae</taxon>
        <taxon>Chaetomidium</taxon>
    </lineage>
</organism>
<proteinExistence type="predicted"/>
<dbReference type="GO" id="GO:0016020">
    <property type="term" value="C:membrane"/>
    <property type="evidence" value="ECO:0007669"/>
    <property type="project" value="UniProtKB-SubCell"/>
</dbReference>
<dbReference type="EMBL" id="MU856886">
    <property type="protein sequence ID" value="KAK4155528.1"/>
    <property type="molecule type" value="Genomic_DNA"/>
</dbReference>
<feature type="transmembrane region" description="Helical" evidence="7">
    <location>
        <begin position="400"/>
        <end position="425"/>
    </location>
</feature>
<evidence type="ECO:0000256" key="4">
    <source>
        <dbReference type="ARBA" id="ARBA00022989"/>
    </source>
</evidence>
<comment type="subcellular location">
    <subcellularLocation>
        <location evidence="1">Membrane</location>
        <topology evidence="1">Multi-pass membrane protein</topology>
    </subcellularLocation>
</comment>
<feature type="transmembrane region" description="Helical" evidence="7">
    <location>
        <begin position="187"/>
        <end position="209"/>
    </location>
</feature>
<feature type="transmembrane region" description="Helical" evidence="7">
    <location>
        <begin position="375"/>
        <end position="393"/>
    </location>
</feature>
<dbReference type="SUPFAM" id="SSF103473">
    <property type="entry name" value="MFS general substrate transporter"/>
    <property type="match status" value="1"/>
</dbReference>
<feature type="compositionally biased region" description="Acidic residues" evidence="6">
    <location>
        <begin position="505"/>
        <end position="517"/>
    </location>
</feature>
<keyword evidence="5 7" id="KW-0472">Membrane</keyword>
<dbReference type="PROSITE" id="PS50850">
    <property type="entry name" value="MFS"/>
    <property type="match status" value="1"/>
</dbReference>
<reference evidence="9" key="1">
    <citation type="journal article" date="2023" name="Mol. Phylogenet. Evol.">
        <title>Genome-scale phylogeny and comparative genomics of the fungal order Sordariales.</title>
        <authorList>
            <person name="Hensen N."/>
            <person name="Bonometti L."/>
            <person name="Westerberg I."/>
            <person name="Brannstrom I.O."/>
            <person name="Guillou S."/>
            <person name="Cros-Aarteil S."/>
            <person name="Calhoun S."/>
            <person name="Haridas S."/>
            <person name="Kuo A."/>
            <person name="Mondo S."/>
            <person name="Pangilinan J."/>
            <person name="Riley R."/>
            <person name="LaButti K."/>
            <person name="Andreopoulos B."/>
            <person name="Lipzen A."/>
            <person name="Chen C."/>
            <person name="Yan M."/>
            <person name="Daum C."/>
            <person name="Ng V."/>
            <person name="Clum A."/>
            <person name="Steindorff A."/>
            <person name="Ohm R.A."/>
            <person name="Martin F."/>
            <person name="Silar P."/>
            <person name="Natvig D.O."/>
            <person name="Lalanne C."/>
            <person name="Gautier V."/>
            <person name="Ament-Velasquez S.L."/>
            <person name="Kruys A."/>
            <person name="Hutchinson M.I."/>
            <person name="Powell A.J."/>
            <person name="Barry K."/>
            <person name="Miller A.N."/>
            <person name="Grigoriev I.V."/>
            <person name="Debuchy R."/>
            <person name="Gladieux P."/>
            <person name="Hiltunen Thoren M."/>
            <person name="Johannesson H."/>
        </authorList>
    </citation>
    <scope>NUCLEOTIDE SEQUENCE</scope>
    <source>
        <strain evidence="9">CBS 538.74</strain>
    </source>
</reference>
<dbReference type="CDD" id="cd17330">
    <property type="entry name" value="MFS_SLC46_TetA_like"/>
    <property type="match status" value="1"/>
</dbReference>
<evidence type="ECO:0000256" key="1">
    <source>
        <dbReference type="ARBA" id="ARBA00004141"/>
    </source>
</evidence>
<dbReference type="InterPro" id="IPR011701">
    <property type="entry name" value="MFS"/>
</dbReference>
<evidence type="ECO:0000256" key="2">
    <source>
        <dbReference type="ARBA" id="ARBA00022448"/>
    </source>
</evidence>
<feature type="transmembrane region" description="Helical" evidence="7">
    <location>
        <begin position="471"/>
        <end position="491"/>
    </location>
</feature>
<evidence type="ECO:0000256" key="7">
    <source>
        <dbReference type="SAM" id="Phobius"/>
    </source>
</evidence>
<keyword evidence="2" id="KW-0813">Transport</keyword>
<feature type="transmembrane region" description="Helical" evidence="7">
    <location>
        <begin position="85"/>
        <end position="102"/>
    </location>
</feature>
<evidence type="ECO:0000256" key="5">
    <source>
        <dbReference type="ARBA" id="ARBA00023136"/>
    </source>
</evidence>
<evidence type="ECO:0000256" key="3">
    <source>
        <dbReference type="ARBA" id="ARBA00022692"/>
    </source>
</evidence>
<dbReference type="InterPro" id="IPR020846">
    <property type="entry name" value="MFS_dom"/>
</dbReference>
<feature type="region of interest" description="Disordered" evidence="6">
    <location>
        <begin position="503"/>
        <end position="578"/>
    </location>
</feature>
<feature type="transmembrane region" description="Helical" evidence="7">
    <location>
        <begin position="146"/>
        <end position="167"/>
    </location>
</feature>
<sequence>MANQRKNGPKLPAKQLAILAAARFAEPLALTSVFPYLPEMIASFGVEQNDVAKWAGFTGAIFSVAQSCTAVAWGRASDTFGRKPIILIGLASTMACFLLWGMSTTLPMAITVRAIMGGGNGNVGIIRTMVAEMVPEKELQPKAFSIMPLVWSVGSVFGPAFGGFFARPAEQYPDIFGHIEFFKRYPFVLPNLMACCVFFVSFMTGLLFLEETLQSKRHKRDWGLLLGEKLTRTFKRRPKAHAKRRRLSFVDDEASAPLLAESTMSGSDQDAVKSKPVTLKEIFTPQTSINLLSYTFLALHAVAYDQALPVFLNYPRVAPDEGNTQLPFRFTGGFGLSSDKIGTIYTVYGIVCGIVQFLLFPTLCARFGVLNCFRAATLIFPLIYFLTPYTVLVQDTTTRYALFLALMLVKGFVVIIGFPCTTILLTNSASSLRILGTLNGFATTFSGLGRAIGPAAVGAVFSWGMRNGYAIAPWWLLAVISMLGAVPPWFIEDGEGPTRSLGEVLAEEEEEEGEEGERESLLRGAASGGSDEDEDEDIALLEAVGEESGSDSDGKGIRKRRGEGGYGTVNGAADGSSR</sequence>
<evidence type="ECO:0000259" key="8">
    <source>
        <dbReference type="PROSITE" id="PS50850"/>
    </source>
</evidence>
<dbReference type="Gene3D" id="1.20.1250.20">
    <property type="entry name" value="MFS general substrate transporter like domains"/>
    <property type="match status" value="1"/>
</dbReference>
<feature type="domain" description="Major facilitator superfamily (MFS) profile" evidence="8">
    <location>
        <begin position="15"/>
        <end position="496"/>
    </location>
</feature>
<gene>
    <name evidence="9" type="ORF">C8A00DRAFT_13437</name>
</gene>
<keyword evidence="3 7" id="KW-0812">Transmembrane</keyword>
<evidence type="ECO:0000313" key="10">
    <source>
        <dbReference type="Proteomes" id="UP001302745"/>
    </source>
</evidence>